<dbReference type="EMBL" id="CP043506">
    <property type="protein sequence ID" value="QEO18450.1"/>
    <property type="molecule type" value="Genomic_DNA"/>
</dbReference>
<evidence type="ECO:0000256" key="5">
    <source>
        <dbReference type="ARBA" id="ARBA00023049"/>
    </source>
</evidence>
<evidence type="ECO:0000256" key="1">
    <source>
        <dbReference type="ARBA" id="ARBA00022670"/>
    </source>
</evidence>
<dbReference type="RefSeq" id="WP_149280110.1">
    <property type="nucleotide sequence ID" value="NZ_CP043506.1"/>
</dbReference>
<sequence length="242" mass="25871">MNAGKGTDGTGLEDAGGMLTGSLEVLLRTWPEKVAAGKATSGQDSQLLTELLAAVVPSGTEQVLAAQLLAEAGSLFALLAAAGQGVEVLERQPEAVRVLLLLVREAVQRLHREAMRQRHLLSGRAQVHAYLQSVMGHEKVEQIRVLFLNDQQYLLRDEVMARGTVDQAPVYPRELVRRALQLGAAGFVLAHNHPSGNPTPSEADIVMTARIVAAAGVVGLTVWDHVIIGAGRMLSMKEEGLL</sequence>
<dbReference type="InterPro" id="IPR020891">
    <property type="entry name" value="UPF0758_CS"/>
</dbReference>
<evidence type="ECO:0000313" key="8">
    <source>
        <dbReference type="EMBL" id="QEO18450.1"/>
    </source>
</evidence>
<proteinExistence type="inferred from homology"/>
<reference evidence="8 9" key="1">
    <citation type="submission" date="2019-09" db="EMBL/GenBank/DDBJ databases">
        <title>Genome sequencing of strain KACC 21233.</title>
        <authorList>
            <person name="Heo J."/>
            <person name="Kim S.-J."/>
            <person name="Kim J.-S."/>
            <person name="Hong S.-B."/>
            <person name="Kwon S.-W."/>
        </authorList>
    </citation>
    <scope>NUCLEOTIDE SEQUENCE [LARGE SCALE GENOMIC DNA]</scope>
    <source>
        <strain evidence="8 9">KACC 21233</strain>
    </source>
</reference>
<dbReference type="GO" id="GO:0008237">
    <property type="term" value="F:metallopeptidase activity"/>
    <property type="evidence" value="ECO:0007669"/>
    <property type="project" value="UniProtKB-KW"/>
</dbReference>
<keyword evidence="5" id="KW-0482">Metalloprotease</keyword>
<dbReference type="GO" id="GO:0006508">
    <property type="term" value="P:proteolysis"/>
    <property type="evidence" value="ECO:0007669"/>
    <property type="project" value="UniProtKB-KW"/>
</dbReference>
<evidence type="ECO:0000313" key="9">
    <source>
        <dbReference type="Proteomes" id="UP000324536"/>
    </source>
</evidence>
<dbReference type="InterPro" id="IPR025657">
    <property type="entry name" value="RadC_JAB"/>
</dbReference>
<dbReference type="PROSITE" id="PS01302">
    <property type="entry name" value="UPF0758"/>
    <property type="match status" value="1"/>
</dbReference>
<dbReference type="CDD" id="cd08071">
    <property type="entry name" value="MPN_DUF2466"/>
    <property type="match status" value="1"/>
</dbReference>
<keyword evidence="1" id="KW-0645">Protease</keyword>
<evidence type="ECO:0000256" key="2">
    <source>
        <dbReference type="ARBA" id="ARBA00022723"/>
    </source>
</evidence>
<dbReference type="PANTHER" id="PTHR30471:SF3">
    <property type="entry name" value="UPF0758 PROTEIN YEES-RELATED"/>
    <property type="match status" value="1"/>
</dbReference>
<dbReference type="KEGG" id="acek:FLP30_12585"/>
<name>A0A5C1YT89_9PROT</name>
<keyword evidence="4" id="KW-0862">Zinc</keyword>
<dbReference type="Gene3D" id="3.40.140.10">
    <property type="entry name" value="Cytidine Deaminase, domain 2"/>
    <property type="match status" value="1"/>
</dbReference>
<dbReference type="PANTHER" id="PTHR30471">
    <property type="entry name" value="DNA REPAIR PROTEIN RADC"/>
    <property type="match status" value="1"/>
</dbReference>
<evidence type="ECO:0000256" key="3">
    <source>
        <dbReference type="ARBA" id="ARBA00022801"/>
    </source>
</evidence>
<dbReference type="GO" id="GO:0046872">
    <property type="term" value="F:metal ion binding"/>
    <property type="evidence" value="ECO:0007669"/>
    <property type="project" value="UniProtKB-KW"/>
</dbReference>
<dbReference type="SUPFAM" id="SSF102712">
    <property type="entry name" value="JAB1/MPN domain"/>
    <property type="match status" value="1"/>
</dbReference>
<accession>A0A5C1YT89</accession>
<dbReference type="Pfam" id="PF04002">
    <property type="entry name" value="RadC"/>
    <property type="match status" value="1"/>
</dbReference>
<dbReference type="AlphaFoldDB" id="A0A5C1YT89"/>
<gene>
    <name evidence="8" type="primary">radC</name>
    <name evidence="8" type="ORF">FLP30_12585</name>
</gene>
<evidence type="ECO:0000256" key="4">
    <source>
        <dbReference type="ARBA" id="ARBA00022833"/>
    </source>
</evidence>
<feature type="domain" description="MPN" evidence="7">
    <location>
        <begin position="120"/>
        <end position="242"/>
    </location>
</feature>
<dbReference type="InterPro" id="IPR037518">
    <property type="entry name" value="MPN"/>
</dbReference>
<keyword evidence="2" id="KW-0479">Metal-binding</keyword>
<protein>
    <submittedName>
        <fullName evidence="8">DNA repair protein RadC</fullName>
    </submittedName>
</protein>
<comment type="similarity">
    <text evidence="6">Belongs to the UPF0758 family.</text>
</comment>
<dbReference type="Proteomes" id="UP000324536">
    <property type="component" value="Chromosome"/>
</dbReference>
<dbReference type="InterPro" id="IPR001405">
    <property type="entry name" value="UPF0758"/>
</dbReference>
<dbReference type="NCBIfam" id="TIGR00608">
    <property type="entry name" value="radc"/>
    <property type="match status" value="1"/>
</dbReference>
<keyword evidence="9" id="KW-1185">Reference proteome</keyword>
<dbReference type="OrthoDB" id="9804482at2"/>
<organism evidence="8 9">
    <name type="scientific">Acetobacter vaccinii</name>
    <dbReference type="NCBI Taxonomy" id="2592655"/>
    <lineage>
        <taxon>Bacteria</taxon>
        <taxon>Pseudomonadati</taxon>
        <taxon>Pseudomonadota</taxon>
        <taxon>Alphaproteobacteria</taxon>
        <taxon>Acetobacterales</taxon>
        <taxon>Acetobacteraceae</taxon>
        <taxon>Acetobacter</taxon>
    </lineage>
</organism>
<evidence type="ECO:0000256" key="6">
    <source>
        <dbReference type="RuleBase" id="RU003797"/>
    </source>
</evidence>
<evidence type="ECO:0000259" key="7">
    <source>
        <dbReference type="PROSITE" id="PS50249"/>
    </source>
</evidence>
<keyword evidence="3" id="KW-0378">Hydrolase</keyword>
<dbReference type="PROSITE" id="PS50249">
    <property type="entry name" value="MPN"/>
    <property type="match status" value="1"/>
</dbReference>